<dbReference type="EMBL" id="BROH01000004">
    <property type="protein sequence ID" value="GKY87964.1"/>
    <property type="molecule type" value="Genomic_DNA"/>
</dbReference>
<evidence type="ECO:0008006" key="3">
    <source>
        <dbReference type="Google" id="ProtNLM"/>
    </source>
</evidence>
<evidence type="ECO:0000313" key="1">
    <source>
        <dbReference type="EMBL" id="GKY87964.1"/>
    </source>
</evidence>
<accession>A0ABQ5LSJ2</accession>
<sequence length="47" mass="5282">MTNKLAVILAFLVIGVFVADAFAFGGTLPVFLGKKMFVFLDWLAFWR</sequence>
<organism evidence="1 2">
    <name type="scientific">Sinisalibacter aestuarii</name>
    <dbReference type="NCBI Taxonomy" id="2949426"/>
    <lineage>
        <taxon>Bacteria</taxon>
        <taxon>Pseudomonadati</taxon>
        <taxon>Pseudomonadota</taxon>
        <taxon>Alphaproteobacteria</taxon>
        <taxon>Rhodobacterales</taxon>
        <taxon>Roseobacteraceae</taxon>
        <taxon>Sinisalibacter</taxon>
    </lineage>
</organism>
<gene>
    <name evidence="1" type="ORF">STA1M1_18330</name>
</gene>
<comment type="caution">
    <text evidence="1">The sequence shown here is derived from an EMBL/GenBank/DDBJ whole genome shotgun (WGS) entry which is preliminary data.</text>
</comment>
<name>A0ABQ5LSJ2_9RHOB</name>
<dbReference type="Proteomes" id="UP001144205">
    <property type="component" value="Unassembled WGS sequence"/>
</dbReference>
<keyword evidence="2" id="KW-1185">Reference proteome</keyword>
<evidence type="ECO:0000313" key="2">
    <source>
        <dbReference type="Proteomes" id="UP001144205"/>
    </source>
</evidence>
<proteinExistence type="predicted"/>
<reference evidence="1" key="1">
    <citation type="journal article" date="2023" name="Int. J. Syst. Evol. Microbiol.">
        <title>Sinisalibacter aestuarii sp. nov., isolated from estuarine sediment of the Arakawa River.</title>
        <authorList>
            <person name="Arafat S.T."/>
            <person name="Hirano S."/>
            <person name="Sato A."/>
            <person name="Takeuchi K."/>
            <person name="Yasuda T."/>
            <person name="Terahara T."/>
            <person name="Hamada M."/>
            <person name="Kobayashi T."/>
        </authorList>
    </citation>
    <scope>NUCLEOTIDE SEQUENCE</scope>
    <source>
        <strain evidence="1">B-399</strain>
    </source>
</reference>
<dbReference type="RefSeq" id="WP_281841955.1">
    <property type="nucleotide sequence ID" value="NZ_BROH01000004.1"/>
</dbReference>
<protein>
    <recommendedName>
        <fullName evidence="3">Glyceraldehyde-3-phosphate dehydrogenase</fullName>
    </recommendedName>
</protein>